<dbReference type="KEGG" id="sdyn:Mal52_38730"/>
<evidence type="ECO:0000256" key="4">
    <source>
        <dbReference type="ARBA" id="ARBA00023136"/>
    </source>
</evidence>
<keyword evidence="7" id="KW-1185">Reference proteome</keyword>
<dbReference type="PANTHER" id="PTHR43701">
    <property type="entry name" value="MEMBRANE TRANSPORTER PROTEIN MJ0441-RELATED"/>
    <property type="match status" value="1"/>
</dbReference>
<feature type="transmembrane region" description="Helical" evidence="5">
    <location>
        <begin position="268"/>
        <end position="288"/>
    </location>
</feature>
<keyword evidence="4 5" id="KW-0472">Membrane</keyword>
<evidence type="ECO:0000256" key="1">
    <source>
        <dbReference type="ARBA" id="ARBA00004141"/>
    </source>
</evidence>
<proteinExistence type="inferred from homology"/>
<keyword evidence="5" id="KW-1003">Cell membrane</keyword>
<feature type="transmembrane region" description="Helical" evidence="5">
    <location>
        <begin position="209"/>
        <end position="230"/>
    </location>
</feature>
<evidence type="ECO:0000256" key="2">
    <source>
        <dbReference type="ARBA" id="ARBA00022692"/>
    </source>
</evidence>
<dbReference type="Proteomes" id="UP000319383">
    <property type="component" value="Chromosome"/>
</dbReference>
<keyword evidence="2 5" id="KW-0812">Transmembrane</keyword>
<dbReference type="InterPro" id="IPR002781">
    <property type="entry name" value="TM_pro_TauE-like"/>
</dbReference>
<comment type="subcellular location">
    <subcellularLocation>
        <location evidence="5">Cell membrane</location>
        <topology evidence="5">Multi-pass membrane protein</topology>
    </subcellularLocation>
    <subcellularLocation>
        <location evidence="1">Membrane</location>
        <topology evidence="1">Multi-pass membrane protein</topology>
    </subcellularLocation>
</comment>
<reference evidence="6 7" key="1">
    <citation type="submission" date="2019-02" db="EMBL/GenBank/DDBJ databases">
        <title>Deep-cultivation of Planctomycetes and their phenomic and genomic characterization uncovers novel biology.</title>
        <authorList>
            <person name="Wiegand S."/>
            <person name="Jogler M."/>
            <person name="Boedeker C."/>
            <person name="Pinto D."/>
            <person name="Vollmers J."/>
            <person name="Rivas-Marin E."/>
            <person name="Kohn T."/>
            <person name="Peeters S.H."/>
            <person name="Heuer A."/>
            <person name="Rast P."/>
            <person name="Oberbeckmann S."/>
            <person name="Bunk B."/>
            <person name="Jeske O."/>
            <person name="Meyerdierks A."/>
            <person name="Storesund J.E."/>
            <person name="Kallscheuer N."/>
            <person name="Luecker S."/>
            <person name="Lage O.M."/>
            <person name="Pohl T."/>
            <person name="Merkel B.J."/>
            <person name="Hornburger P."/>
            <person name="Mueller R.-W."/>
            <person name="Bruemmer F."/>
            <person name="Labrenz M."/>
            <person name="Spormann A.M."/>
            <person name="Op den Camp H."/>
            <person name="Overmann J."/>
            <person name="Amann R."/>
            <person name="Jetten M.S.M."/>
            <person name="Mascher T."/>
            <person name="Medema M.H."/>
            <person name="Devos D.P."/>
            <person name="Kaster A.-K."/>
            <person name="Ovreas L."/>
            <person name="Rohde M."/>
            <person name="Galperin M.Y."/>
            <person name="Jogler C."/>
        </authorList>
    </citation>
    <scope>NUCLEOTIDE SEQUENCE [LARGE SCALE GENOMIC DNA]</scope>
    <source>
        <strain evidence="6 7">Mal52</strain>
    </source>
</reference>
<name>A0A517ZSB2_9PLAN</name>
<dbReference type="AlphaFoldDB" id="A0A517ZSB2"/>
<dbReference type="PANTHER" id="PTHR43701:SF12">
    <property type="entry name" value="MEMBRANE TRANSPORTER PROTEIN YTNM-RELATED"/>
    <property type="match status" value="1"/>
</dbReference>
<feature type="transmembrane region" description="Helical" evidence="5">
    <location>
        <begin position="47"/>
        <end position="66"/>
    </location>
</feature>
<gene>
    <name evidence="6" type="ORF">Mal52_38730</name>
</gene>
<dbReference type="EMBL" id="CP036276">
    <property type="protein sequence ID" value="QDU45379.1"/>
    <property type="molecule type" value="Genomic_DNA"/>
</dbReference>
<sequence length="292" mass="30724">MSFSIWDLAIVTTAAAAIGGVSGFFGVGGAFLLVPVLNIALGIPVELAVGVCACQILGLATTSILARRIDISQLKLPLILSGGLFCGVLAGARGLHWADSLGRATWWGRDFEVSAALVLSLYCLLLTSLGFLCLKLSRRTDLSSRTGDRVFWLSIPPYTEIDESGPVSIVGLTWLGLVIGGLSGLLGISGGLILLPTLTYLVGMRTHEAVVASLVIVWITTAQATAVHAWNGNVDLALAAALLLGGTFGARIGSEIGLRARGAQFRRWFAYLLLLTAALCASRLVWMFRADA</sequence>
<protein>
    <recommendedName>
        <fullName evidence="5">Probable membrane transporter protein</fullName>
    </recommendedName>
</protein>
<evidence type="ECO:0000256" key="5">
    <source>
        <dbReference type="RuleBase" id="RU363041"/>
    </source>
</evidence>
<dbReference type="Pfam" id="PF01925">
    <property type="entry name" value="TauE"/>
    <property type="match status" value="1"/>
</dbReference>
<evidence type="ECO:0000256" key="3">
    <source>
        <dbReference type="ARBA" id="ARBA00022989"/>
    </source>
</evidence>
<feature type="transmembrane region" description="Helical" evidence="5">
    <location>
        <begin position="78"/>
        <end position="95"/>
    </location>
</feature>
<evidence type="ECO:0000313" key="6">
    <source>
        <dbReference type="EMBL" id="QDU45379.1"/>
    </source>
</evidence>
<dbReference type="InterPro" id="IPR051598">
    <property type="entry name" value="TSUP/Inactive_protease-like"/>
</dbReference>
<feature type="transmembrane region" description="Helical" evidence="5">
    <location>
        <begin position="236"/>
        <end position="256"/>
    </location>
</feature>
<dbReference type="GO" id="GO:0005886">
    <property type="term" value="C:plasma membrane"/>
    <property type="evidence" value="ECO:0007669"/>
    <property type="project" value="UniProtKB-SubCell"/>
</dbReference>
<feature type="transmembrane region" description="Helical" evidence="5">
    <location>
        <begin position="173"/>
        <end position="202"/>
    </location>
</feature>
<accession>A0A517ZSB2</accession>
<organism evidence="6 7">
    <name type="scientific">Symmachiella dynata</name>
    <dbReference type="NCBI Taxonomy" id="2527995"/>
    <lineage>
        <taxon>Bacteria</taxon>
        <taxon>Pseudomonadati</taxon>
        <taxon>Planctomycetota</taxon>
        <taxon>Planctomycetia</taxon>
        <taxon>Planctomycetales</taxon>
        <taxon>Planctomycetaceae</taxon>
        <taxon>Symmachiella</taxon>
    </lineage>
</organism>
<dbReference type="RefSeq" id="WP_145377760.1">
    <property type="nucleotide sequence ID" value="NZ_CP036276.1"/>
</dbReference>
<comment type="similarity">
    <text evidence="5">Belongs to the 4-toluene sulfonate uptake permease (TSUP) (TC 2.A.102) family.</text>
</comment>
<feature type="transmembrane region" description="Helical" evidence="5">
    <location>
        <begin position="115"/>
        <end position="134"/>
    </location>
</feature>
<evidence type="ECO:0000313" key="7">
    <source>
        <dbReference type="Proteomes" id="UP000319383"/>
    </source>
</evidence>
<keyword evidence="3 5" id="KW-1133">Transmembrane helix</keyword>